<dbReference type="EMBL" id="LUTY01001050">
    <property type="protein sequence ID" value="OAD22284.1"/>
    <property type="molecule type" value="Genomic_DNA"/>
</dbReference>
<name>A0A176S2W5_9GAMM</name>
<proteinExistence type="predicted"/>
<gene>
    <name evidence="1" type="ORF">THIOM_001919</name>
</gene>
<dbReference type="InterPro" id="IPR015943">
    <property type="entry name" value="WD40/YVTN_repeat-like_dom_sf"/>
</dbReference>
<dbReference type="GO" id="GO:0006508">
    <property type="term" value="P:proteolysis"/>
    <property type="evidence" value="ECO:0007669"/>
    <property type="project" value="InterPro"/>
</dbReference>
<keyword evidence="2" id="KW-1185">Reference proteome</keyword>
<dbReference type="InterPro" id="IPR001096">
    <property type="entry name" value="Peptidase_C13"/>
</dbReference>
<dbReference type="GO" id="GO:0008233">
    <property type="term" value="F:peptidase activity"/>
    <property type="evidence" value="ECO:0007669"/>
    <property type="project" value="InterPro"/>
</dbReference>
<dbReference type="Gene3D" id="3.40.50.1460">
    <property type="match status" value="1"/>
</dbReference>
<accession>A0A176S2W5</accession>
<reference evidence="1 2" key="1">
    <citation type="submission" date="2016-05" db="EMBL/GenBank/DDBJ databases">
        <title>Single-cell genome of chain-forming Candidatus Thiomargarita nelsonii and comparison to other large sulfur-oxidizing bacteria.</title>
        <authorList>
            <person name="Winkel M."/>
            <person name="Salman V."/>
            <person name="Woyke T."/>
            <person name="Schulz-Vogt H."/>
            <person name="Richter M."/>
            <person name="Flood B."/>
            <person name="Bailey J."/>
            <person name="Amann R."/>
            <person name="Mussmann M."/>
        </authorList>
    </citation>
    <scope>NUCLEOTIDE SEQUENCE [LARGE SCALE GENOMIC DNA]</scope>
    <source>
        <strain evidence="1 2">THI036</strain>
    </source>
</reference>
<feature type="non-terminal residue" evidence="1">
    <location>
        <position position="333"/>
    </location>
</feature>
<evidence type="ECO:0000313" key="2">
    <source>
        <dbReference type="Proteomes" id="UP000076962"/>
    </source>
</evidence>
<dbReference type="Gene3D" id="2.130.10.10">
    <property type="entry name" value="YVTN repeat-like/Quinoprotein amine dehydrogenase"/>
    <property type="match status" value="1"/>
</dbReference>
<sequence>GGLWIGTYQSGVVYRSGEGEWMVYDTDNSRLPTDYIGVLENDGGGGIWVVGLYDVGLAHLASGQKNTLCADLNDSPCQNLLTNKRAAIIIAGGGHDKTNTLWDTTAAISDYIYKMLNKRGFDNNEIYYLSPQSYADFTGDGLDDCIVDAPATPRCRLTTVENPIAERALIVDDVRNAFAWAKTGGQLDQPLYVFFINHGSTDRFQLSKYNDLEVSEFKDIVDDYQKETGNQVALVIDTCYSGVLLEKLIAPNRAIISSTGNGLAYFDRTNKQGYSRFLAKGLLKGMNFYEAFEYARDKQEELVKSLSIGQDQIPQWYDGSNDGQWLRNLFING</sequence>
<dbReference type="AlphaFoldDB" id="A0A176S2W5"/>
<feature type="non-terminal residue" evidence="1">
    <location>
        <position position="1"/>
    </location>
</feature>
<dbReference type="Pfam" id="PF01650">
    <property type="entry name" value="Peptidase_C13"/>
    <property type="match status" value="1"/>
</dbReference>
<dbReference type="Proteomes" id="UP000076962">
    <property type="component" value="Unassembled WGS sequence"/>
</dbReference>
<evidence type="ECO:0000313" key="1">
    <source>
        <dbReference type="EMBL" id="OAD22284.1"/>
    </source>
</evidence>
<organism evidence="1 2">
    <name type="scientific">Candidatus Thiomargarita nelsonii</name>
    <dbReference type="NCBI Taxonomy" id="1003181"/>
    <lineage>
        <taxon>Bacteria</taxon>
        <taxon>Pseudomonadati</taxon>
        <taxon>Pseudomonadota</taxon>
        <taxon>Gammaproteobacteria</taxon>
        <taxon>Thiotrichales</taxon>
        <taxon>Thiotrichaceae</taxon>
        <taxon>Thiomargarita</taxon>
    </lineage>
</organism>
<protein>
    <submittedName>
        <fullName evidence="1">Two component regulator propeller domain protein</fullName>
    </submittedName>
</protein>
<comment type="caution">
    <text evidence="1">The sequence shown here is derived from an EMBL/GenBank/DDBJ whole genome shotgun (WGS) entry which is preliminary data.</text>
</comment>